<keyword evidence="1" id="KW-0472">Membrane</keyword>
<dbReference type="Pfam" id="PF12158">
    <property type="entry name" value="DUF3592"/>
    <property type="match status" value="1"/>
</dbReference>
<evidence type="ECO:0000313" key="3">
    <source>
        <dbReference type="EMBL" id="AQP98631.1"/>
    </source>
</evidence>
<keyword evidence="1" id="KW-1133">Transmembrane helix</keyword>
<name>A0A1Q2GU28_9GAMM</name>
<protein>
    <recommendedName>
        <fullName evidence="2">DUF3592 domain-containing protein</fullName>
    </recommendedName>
</protein>
<dbReference type="InterPro" id="IPR021994">
    <property type="entry name" value="DUF3592"/>
</dbReference>
<keyword evidence="1" id="KW-0812">Transmembrane</keyword>
<reference evidence="3 4" key="1">
    <citation type="submission" date="2017-02" db="EMBL/GenBank/DDBJ databases">
        <title>Complete genome sequence of the cold-active Pseudoalteromonas aliena strain EH1 isolated from Arctic seawater.</title>
        <authorList>
            <person name="Kim E."/>
            <person name="Heo E."/>
            <person name="Kim H."/>
            <person name="Kim D."/>
        </authorList>
    </citation>
    <scope>NUCLEOTIDE SEQUENCE [LARGE SCALE GENOMIC DNA]</scope>
    <source>
        <strain evidence="3 4">EH1</strain>
    </source>
</reference>
<feature type="transmembrane region" description="Helical" evidence="1">
    <location>
        <begin position="103"/>
        <end position="124"/>
    </location>
</feature>
<organism evidence="3 4">
    <name type="scientific">Pseudoalteromonas aliena</name>
    <dbReference type="NCBI Taxonomy" id="247523"/>
    <lineage>
        <taxon>Bacteria</taxon>
        <taxon>Pseudomonadati</taxon>
        <taxon>Pseudomonadota</taxon>
        <taxon>Gammaproteobacteria</taxon>
        <taxon>Alteromonadales</taxon>
        <taxon>Pseudoalteromonadaceae</taxon>
        <taxon>Pseudoalteromonas</taxon>
    </lineage>
</organism>
<evidence type="ECO:0000259" key="2">
    <source>
        <dbReference type="Pfam" id="PF12158"/>
    </source>
</evidence>
<proteinExistence type="predicted"/>
<dbReference type="AlphaFoldDB" id="A0A1Q2GU28"/>
<sequence length="129" mass="14601">MKILFMILGLLCSTISAFVIKEDYIFYKLSVETTGEVIDFNVSEDREGDDMYNPIIGFISNQGDSITFKTNSASSPPAYYVGENVAVRYNLTNPRDARLSGFFSMWGTSIFFIFLSAFLIFLGFKYKTV</sequence>
<dbReference type="RefSeq" id="WP_077535357.1">
    <property type="nucleotide sequence ID" value="NZ_CP019628.1"/>
</dbReference>
<accession>A0A1Q2GU28</accession>
<evidence type="ECO:0000313" key="4">
    <source>
        <dbReference type="Proteomes" id="UP000188243"/>
    </source>
</evidence>
<dbReference type="KEGG" id="paln:B0W48_01740"/>
<dbReference type="Proteomes" id="UP000188243">
    <property type="component" value="Chromosome"/>
</dbReference>
<gene>
    <name evidence="3" type="ORF">B0W48_01740</name>
</gene>
<dbReference type="EMBL" id="CP019628">
    <property type="protein sequence ID" value="AQP98631.1"/>
    <property type="molecule type" value="Genomic_DNA"/>
</dbReference>
<evidence type="ECO:0000256" key="1">
    <source>
        <dbReference type="SAM" id="Phobius"/>
    </source>
</evidence>
<feature type="domain" description="DUF3592" evidence="2">
    <location>
        <begin position="33"/>
        <end position="103"/>
    </location>
</feature>